<keyword evidence="2" id="KW-1185">Reference proteome</keyword>
<dbReference type="Proteomes" id="UP000547011">
    <property type="component" value="Unassembled WGS sequence"/>
</dbReference>
<comment type="caution">
    <text evidence="1">The sequence shown here is derived from an EMBL/GenBank/DDBJ whole genome shotgun (WGS) entry which is preliminary data.</text>
</comment>
<protein>
    <submittedName>
        <fullName evidence="1">Uncharacterized protein</fullName>
    </submittedName>
</protein>
<dbReference type="AlphaFoldDB" id="A0A7W6IJD0"/>
<evidence type="ECO:0000313" key="1">
    <source>
        <dbReference type="EMBL" id="MBB4050702.1"/>
    </source>
</evidence>
<accession>A0A7W6IJD0</accession>
<proteinExistence type="predicted"/>
<dbReference type="RefSeq" id="WP_183309484.1">
    <property type="nucleotide sequence ID" value="NZ_JACIEW010000001.1"/>
</dbReference>
<reference evidence="1 2" key="1">
    <citation type="submission" date="2020-08" db="EMBL/GenBank/DDBJ databases">
        <title>Genomic Encyclopedia of Type Strains, Phase IV (KMG-IV): sequencing the most valuable type-strain genomes for metagenomic binning, comparative biology and taxonomic classification.</title>
        <authorList>
            <person name="Goeker M."/>
        </authorList>
    </citation>
    <scope>NUCLEOTIDE SEQUENCE [LARGE SCALE GENOMIC DNA]</scope>
    <source>
        <strain evidence="1 2">DSM 23447</strain>
    </source>
</reference>
<dbReference type="EMBL" id="JACIEW010000001">
    <property type="protein sequence ID" value="MBB4050702.1"/>
    <property type="molecule type" value="Genomic_DNA"/>
</dbReference>
<sequence>MNWSCFRQLGFWLNRIVFIFISHAWRCSQTMATSGGTRNAATQTHSICDDFATMMLIQNTEISHQRFGDVSRHNLTLKQGAWHSGGCDHSSKGSENAPWVVSTFPMNAGLIERRKAPETVAMDTHLRTRMVPQASARQAGVCRVEHRCDGTG</sequence>
<evidence type="ECO:0000313" key="2">
    <source>
        <dbReference type="Proteomes" id="UP000547011"/>
    </source>
</evidence>
<organism evidence="1 2">
    <name type="scientific">Devosia subaequoris</name>
    <dbReference type="NCBI Taxonomy" id="395930"/>
    <lineage>
        <taxon>Bacteria</taxon>
        <taxon>Pseudomonadati</taxon>
        <taxon>Pseudomonadota</taxon>
        <taxon>Alphaproteobacteria</taxon>
        <taxon>Hyphomicrobiales</taxon>
        <taxon>Devosiaceae</taxon>
        <taxon>Devosia</taxon>
    </lineage>
</organism>
<gene>
    <name evidence="1" type="ORF">GGR20_000320</name>
</gene>
<name>A0A7W6IJD0_9HYPH</name>